<keyword evidence="3" id="KW-1185">Reference proteome</keyword>
<dbReference type="Proteomes" id="UP000298416">
    <property type="component" value="Unassembled WGS sequence"/>
</dbReference>
<reference evidence="2" key="2">
    <citation type="submission" date="2020-08" db="EMBL/GenBank/DDBJ databases">
        <title>Plant Genome Project.</title>
        <authorList>
            <person name="Zhang R.-G."/>
        </authorList>
    </citation>
    <scope>NUCLEOTIDE SEQUENCE</scope>
    <source>
        <strain evidence="2">Huo1</strain>
        <tissue evidence="2">Leaf</tissue>
    </source>
</reference>
<feature type="compositionally biased region" description="Low complexity" evidence="1">
    <location>
        <begin position="149"/>
        <end position="191"/>
    </location>
</feature>
<feature type="compositionally biased region" description="Polar residues" evidence="1">
    <location>
        <begin position="702"/>
        <end position="714"/>
    </location>
</feature>
<evidence type="ECO:0008006" key="4">
    <source>
        <dbReference type="Google" id="ProtNLM"/>
    </source>
</evidence>
<feature type="compositionally biased region" description="Polar residues" evidence="1">
    <location>
        <begin position="44"/>
        <end position="79"/>
    </location>
</feature>
<feature type="region of interest" description="Disordered" evidence="1">
    <location>
        <begin position="615"/>
        <end position="638"/>
    </location>
</feature>
<dbReference type="EMBL" id="PNBA02000001">
    <property type="protein sequence ID" value="KAG6435892.1"/>
    <property type="molecule type" value="Genomic_DNA"/>
</dbReference>
<feature type="region of interest" description="Disordered" evidence="1">
    <location>
        <begin position="684"/>
        <end position="772"/>
    </location>
</feature>
<comment type="caution">
    <text evidence="2">The sequence shown here is derived from an EMBL/GenBank/DDBJ whole genome shotgun (WGS) entry which is preliminary data.</text>
</comment>
<feature type="compositionally biased region" description="Polar residues" evidence="1">
    <location>
        <begin position="113"/>
        <end position="123"/>
    </location>
</feature>
<feature type="compositionally biased region" description="Polar residues" evidence="1">
    <location>
        <begin position="684"/>
        <end position="694"/>
    </location>
</feature>
<accession>A0A8X8YST0</accession>
<dbReference type="AlphaFoldDB" id="A0A8X8YST0"/>
<evidence type="ECO:0000313" key="2">
    <source>
        <dbReference type="EMBL" id="KAG6435892.1"/>
    </source>
</evidence>
<sequence length="911" mass="98484">MSGDKRKMVPQGPPAPLGGGQPVPPSLLRANSGLLGSQGGGNGMPSQNAFPSLVSPRNQFNNMNPIGNAPNVSILHQSFGNGGPRSGPGITQRGLLDGGAESDPLSGIGNEMGYNQPSSSYMSSPMALNPNSSGQAQCQQQFSNNSSGQMLTDQQQAQQLDAQNFQHNQQQFSGPSNTQQQQQQHQYQGMHAGLGGGGHLKLEPQVTNEQAPQQLQTMRNLGPVKLEPQQLHNMRGLGPVKLEPQQLHNMRGLGPVKMAPQQSDSSLFMHQQQQQHHLLSSKSSQAGAAAQILHQQRLMQIQQHQLLKSMPQQRSQLQSQFQNQNLPIRSPVKPVYEPGTCARRLTHYMYQQQHRPEDNSIEFWRKFVAEYFVPNAKKKWCVSMYGSGRQTNGVFPQDIWHCEICNRRPGRGFEATAEVLPRLFKIKYESGTLEELLYVDMPREYQNSSGQIVLDYAKAIQESVFEQLRVVRDGQLRIVFSPDLKICSWEFCARRHEELIPRRLLIPQVIIELQVSQLGAAAQKCQAATSNTSSSSSVSELQNNCNTFVASARQLAKALEVPLVNDLGYTKRYVRCLQISEVVNSMKDLIDYSRGTGTGPMESLTKFPQRTKARFQGQLQRNEGQQQEQTMGQNASNPGQAAVMQLAAASNGMPSVSNTTNTGPTTSSTSNIAVLLHQNSINSRHQNPVSNANSPHGGGISVQMQSPGSSITMRQSQSAPSPFQSPGPSSSNNPQPSPYGGGLSGAPANSPNVSMQQPSLSGDADAHDSQSSVQKIIHDMMMSSQLGGAGMMGTGATSGDMKIVNGMSSANNSAAMNGINSMAGHGVATGNHSMGGVGFGSLSNGHGQSTSANMVRSAVGNNTMPVNGRLGLPMTREQSLSQQQDLGGQLHNGMGTVNRFHDLQFDWKSSP</sequence>
<proteinExistence type="predicted"/>
<dbReference type="Pfam" id="PF01803">
    <property type="entry name" value="LIM_bind"/>
    <property type="match status" value="1"/>
</dbReference>
<protein>
    <recommendedName>
        <fullName evidence="4">Transcriptional corepressor SEUSS</fullName>
    </recommendedName>
</protein>
<reference evidence="2" key="1">
    <citation type="submission" date="2018-01" db="EMBL/GenBank/DDBJ databases">
        <authorList>
            <person name="Mao J.F."/>
        </authorList>
    </citation>
    <scope>NUCLEOTIDE SEQUENCE</scope>
    <source>
        <strain evidence="2">Huo1</strain>
        <tissue evidence="2">Leaf</tissue>
    </source>
</reference>
<feature type="compositionally biased region" description="Polar residues" evidence="1">
    <location>
        <begin position="129"/>
        <end position="148"/>
    </location>
</feature>
<feature type="compositionally biased region" description="Polar residues" evidence="1">
    <location>
        <begin position="747"/>
        <end position="760"/>
    </location>
</feature>
<name>A0A8X8YST0_SALSN</name>
<feature type="compositionally biased region" description="Low complexity" evidence="1">
    <location>
        <begin position="616"/>
        <end position="629"/>
    </location>
</feature>
<feature type="compositionally biased region" description="Low complexity" evidence="1">
    <location>
        <begin position="715"/>
        <end position="734"/>
    </location>
</feature>
<evidence type="ECO:0000256" key="1">
    <source>
        <dbReference type="SAM" id="MobiDB-lite"/>
    </source>
</evidence>
<evidence type="ECO:0000313" key="3">
    <source>
        <dbReference type="Proteomes" id="UP000298416"/>
    </source>
</evidence>
<gene>
    <name evidence="2" type="ORF">SASPL_100773</name>
</gene>
<feature type="region of interest" description="Disordered" evidence="1">
    <location>
        <begin position="1"/>
        <end position="202"/>
    </location>
</feature>
<dbReference type="PANTHER" id="PTHR10378">
    <property type="entry name" value="LIM DOMAIN-BINDING PROTEIN"/>
    <property type="match status" value="1"/>
</dbReference>
<organism evidence="2">
    <name type="scientific">Salvia splendens</name>
    <name type="common">Scarlet sage</name>
    <dbReference type="NCBI Taxonomy" id="180675"/>
    <lineage>
        <taxon>Eukaryota</taxon>
        <taxon>Viridiplantae</taxon>
        <taxon>Streptophyta</taxon>
        <taxon>Embryophyta</taxon>
        <taxon>Tracheophyta</taxon>
        <taxon>Spermatophyta</taxon>
        <taxon>Magnoliopsida</taxon>
        <taxon>eudicotyledons</taxon>
        <taxon>Gunneridae</taxon>
        <taxon>Pentapetalae</taxon>
        <taxon>asterids</taxon>
        <taxon>lamiids</taxon>
        <taxon>Lamiales</taxon>
        <taxon>Lamiaceae</taxon>
        <taxon>Nepetoideae</taxon>
        <taxon>Mentheae</taxon>
        <taxon>Salviinae</taxon>
        <taxon>Salvia</taxon>
        <taxon>Salvia subgen. Calosphace</taxon>
        <taxon>core Calosphace</taxon>
    </lineage>
</organism>
<dbReference type="InterPro" id="IPR029005">
    <property type="entry name" value="LIM-bd/SEUSS"/>
</dbReference>